<name>A0A9X1VCH6_9BACL</name>
<feature type="region of interest" description="Disordered" evidence="1">
    <location>
        <begin position="29"/>
        <end position="64"/>
    </location>
</feature>
<feature type="region of interest" description="Disordered" evidence="1">
    <location>
        <begin position="83"/>
        <end position="113"/>
    </location>
</feature>
<dbReference type="EMBL" id="JALBUF010000025">
    <property type="protein sequence ID" value="MCI0184775.1"/>
    <property type="molecule type" value="Genomic_DNA"/>
</dbReference>
<dbReference type="Proteomes" id="UP001139263">
    <property type="component" value="Unassembled WGS sequence"/>
</dbReference>
<dbReference type="AlphaFoldDB" id="A0A9X1VCH6"/>
<feature type="region of interest" description="Disordered" evidence="1">
    <location>
        <begin position="118"/>
        <end position="137"/>
    </location>
</feature>
<keyword evidence="3" id="KW-1185">Reference proteome</keyword>
<sequence length="137" mass="15167">MVNTSEPHINRVTQDKRNTMIRLCQKASSRNRHSRFGDSQFHGLSRDSGHLNTSEMGCRRNKASPMGSVQLWTVSGTRVTLNTLGGRGTGKKRRLPCNETDRGRQKCRDTPNAKACRLAQGHPAGNPAARDERSGLL</sequence>
<feature type="compositionally biased region" description="Basic and acidic residues" evidence="1">
    <location>
        <begin position="99"/>
        <end position="111"/>
    </location>
</feature>
<gene>
    <name evidence="2" type="ORF">MM817_03072</name>
</gene>
<organism evidence="2 3">
    <name type="scientific">Sulfoacidibacillus ferrooxidans</name>
    <dbReference type="NCBI Taxonomy" id="2005001"/>
    <lineage>
        <taxon>Bacteria</taxon>
        <taxon>Bacillati</taxon>
        <taxon>Bacillota</taxon>
        <taxon>Bacilli</taxon>
        <taxon>Bacillales</taxon>
        <taxon>Alicyclobacillaceae</taxon>
        <taxon>Sulfoacidibacillus</taxon>
    </lineage>
</organism>
<comment type="caution">
    <text evidence="2">The sequence shown here is derived from an EMBL/GenBank/DDBJ whole genome shotgun (WGS) entry which is preliminary data.</text>
</comment>
<evidence type="ECO:0000313" key="2">
    <source>
        <dbReference type="EMBL" id="MCI0184775.1"/>
    </source>
</evidence>
<evidence type="ECO:0000313" key="3">
    <source>
        <dbReference type="Proteomes" id="UP001139263"/>
    </source>
</evidence>
<reference evidence="2" key="1">
    <citation type="submission" date="2022-03" db="EMBL/GenBank/DDBJ databases">
        <title>Draft Genome Sequence of Firmicute Strain S0AB, a Heterotrophic Iron/Sulfur-Oxidizing Extreme Acidophile.</title>
        <authorList>
            <person name="Vergara E."/>
            <person name="Pakostova E."/>
            <person name="Johnson D.B."/>
            <person name="Holmes D.S."/>
        </authorList>
    </citation>
    <scope>NUCLEOTIDE SEQUENCE</scope>
    <source>
        <strain evidence="2">S0AB</strain>
    </source>
</reference>
<evidence type="ECO:0000256" key="1">
    <source>
        <dbReference type="SAM" id="MobiDB-lite"/>
    </source>
</evidence>
<protein>
    <submittedName>
        <fullName evidence="2">Uncharacterized protein</fullName>
    </submittedName>
</protein>
<accession>A0A9X1VCH6</accession>
<proteinExistence type="predicted"/>